<dbReference type="GO" id="GO:0008610">
    <property type="term" value="P:lipid biosynthetic process"/>
    <property type="evidence" value="ECO:0007669"/>
    <property type="project" value="TreeGrafter"/>
</dbReference>
<dbReference type="PANTHER" id="PTHR11247:SF1">
    <property type="entry name" value="DOLICHYLDIPHOSPHATASE 1"/>
    <property type="match status" value="1"/>
</dbReference>
<evidence type="ECO:0000256" key="4">
    <source>
        <dbReference type="ARBA" id="ARBA00022989"/>
    </source>
</evidence>
<dbReference type="InterPro" id="IPR039667">
    <property type="entry name" value="Dolichyldiphosphatase_PAP2"/>
</dbReference>
<keyword evidence="3 6" id="KW-0378">Hydrolase</keyword>
<comment type="similarity">
    <text evidence="6">Belongs to the dolichyldiphosphatase family.</text>
</comment>
<keyword evidence="4 6" id="KW-1133">Transmembrane helix</keyword>
<accession>A0A485KZJ7</accession>
<gene>
    <name evidence="10" type="primary">Aste57867_13643</name>
    <name evidence="9" type="ORF">As57867_013593</name>
    <name evidence="10" type="ORF">ASTE57867_13643</name>
</gene>
<dbReference type="Pfam" id="PF01569">
    <property type="entry name" value="PAP2"/>
    <property type="match status" value="1"/>
</dbReference>
<comment type="pathway">
    <text evidence="6">Protein modification; protein glycosylation.</text>
</comment>
<sequence length="365" mass="39161">MGAFQPCDTCTDMPMTTAPRDDRVQDDALPLTDAPSAMDETLAETLDVAVPAMGPPPSDDAAPVSDSAPLVLPAVDGNVAPQPVPPPVADIMEPQGSAVPLPVSPSATAIAAVASAIANEAASQVKKALESSATDAAELMSGVSESTAHLKKPFSLTWVMYDVDDPLGQVLALVTLSPVFIMVMYATLILFQRDLHIIFMVLGQLVNEVINQILKRTIDQKRPDGADMEDAGMPSAHSQFMAFFATYVVLYTSNRMSKRREWEHKAAIVGVIALACLVFVSRIRLGYHTVAQVVVGAAVGAGTGILWYIFMENMAIPHFPAIASSSFCQQFFIRDASHIGDMVQFSYDAVQKKRPPPKSHTKFGM</sequence>
<feature type="transmembrane region" description="Helical" evidence="6">
    <location>
        <begin position="266"/>
        <end position="283"/>
    </location>
</feature>
<evidence type="ECO:0000313" key="10">
    <source>
        <dbReference type="EMBL" id="VFT90480.1"/>
    </source>
</evidence>
<reference evidence="10 11" key="1">
    <citation type="submission" date="2019-03" db="EMBL/GenBank/DDBJ databases">
        <authorList>
            <person name="Gaulin E."/>
            <person name="Dumas B."/>
        </authorList>
    </citation>
    <scope>NUCLEOTIDE SEQUENCE [LARGE SCALE GENOMIC DNA]</scope>
    <source>
        <strain evidence="10">CBS 568.67</strain>
    </source>
</reference>
<keyword evidence="11" id="KW-1185">Reference proteome</keyword>
<dbReference type="CDD" id="cd03382">
    <property type="entry name" value="PAP2_dolichyldiphosphatase"/>
    <property type="match status" value="1"/>
</dbReference>
<dbReference type="AlphaFoldDB" id="A0A485KZJ7"/>
<comment type="function">
    <text evidence="6">Required for efficient N-glycosylation. Necessary for maintaining optimal levels of dolichol-linked oligosaccharides. Hydrolyzes dolichyl pyrophosphate at a very high rate and dolichyl monophosphate at a much lower rate. Does not act on phosphatidate.</text>
</comment>
<dbReference type="PANTHER" id="PTHR11247">
    <property type="entry name" value="PALMITOYL-PROTEIN THIOESTERASE/DOLICHYLDIPHOSPHATASE 1"/>
    <property type="match status" value="1"/>
</dbReference>
<dbReference type="GO" id="GO:0006487">
    <property type="term" value="P:protein N-linked glycosylation"/>
    <property type="evidence" value="ECO:0007669"/>
    <property type="project" value="UniProtKB-UniRule"/>
</dbReference>
<keyword evidence="2 6" id="KW-0812">Transmembrane</keyword>
<proteinExistence type="inferred from homology"/>
<feature type="domain" description="Phosphatidic acid phosphatase type 2/haloperoxidase" evidence="8">
    <location>
        <begin position="197"/>
        <end position="308"/>
    </location>
</feature>
<keyword evidence="6" id="KW-0256">Endoplasmic reticulum</keyword>
<dbReference type="OrthoDB" id="302705at2759"/>
<evidence type="ECO:0000256" key="3">
    <source>
        <dbReference type="ARBA" id="ARBA00022801"/>
    </source>
</evidence>
<dbReference type="InterPro" id="IPR036938">
    <property type="entry name" value="PAP2/HPO_sf"/>
</dbReference>
<evidence type="ECO:0000313" key="9">
    <source>
        <dbReference type="EMBL" id="KAF0695603.1"/>
    </source>
</evidence>
<dbReference type="GO" id="GO:0047874">
    <property type="term" value="F:dolichyldiphosphatase activity"/>
    <property type="evidence" value="ECO:0007669"/>
    <property type="project" value="UniProtKB-UniRule"/>
</dbReference>
<dbReference type="EMBL" id="VJMH01005466">
    <property type="protein sequence ID" value="KAF0695603.1"/>
    <property type="molecule type" value="Genomic_DNA"/>
</dbReference>
<protein>
    <recommendedName>
        <fullName evidence="6">Dolichyldiphosphatase</fullName>
        <ecNumber evidence="6">3.6.1.43</ecNumber>
    </recommendedName>
</protein>
<feature type="transmembrane region" description="Helical" evidence="6">
    <location>
        <begin position="289"/>
        <end position="310"/>
    </location>
</feature>
<reference evidence="9" key="2">
    <citation type="submission" date="2019-06" db="EMBL/GenBank/DDBJ databases">
        <title>Genomics analysis of Aphanomyces spp. identifies a new class of oomycete effector associated with host adaptation.</title>
        <authorList>
            <person name="Gaulin E."/>
        </authorList>
    </citation>
    <scope>NUCLEOTIDE SEQUENCE</scope>
    <source>
        <strain evidence="9">CBS 578.67</strain>
    </source>
</reference>
<feature type="transmembrane region" description="Helical" evidence="6">
    <location>
        <begin position="170"/>
        <end position="191"/>
    </location>
</feature>
<evidence type="ECO:0000256" key="1">
    <source>
        <dbReference type="ARBA" id="ARBA00004141"/>
    </source>
</evidence>
<dbReference type="Gene3D" id="1.20.144.10">
    <property type="entry name" value="Phosphatidic acid phosphatase type 2/haloperoxidase"/>
    <property type="match status" value="1"/>
</dbReference>
<dbReference type="Proteomes" id="UP000332933">
    <property type="component" value="Unassembled WGS sequence"/>
</dbReference>
<evidence type="ECO:0000256" key="2">
    <source>
        <dbReference type="ARBA" id="ARBA00022692"/>
    </source>
</evidence>
<evidence type="ECO:0000313" key="11">
    <source>
        <dbReference type="Proteomes" id="UP000332933"/>
    </source>
</evidence>
<evidence type="ECO:0000256" key="6">
    <source>
        <dbReference type="RuleBase" id="RU367078"/>
    </source>
</evidence>
<dbReference type="EMBL" id="CAADRA010005487">
    <property type="protein sequence ID" value="VFT90480.1"/>
    <property type="molecule type" value="Genomic_DNA"/>
</dbReference>
<dbReference type="SMART" id="SM00014">
    <property type="entry name" value="acidPPc"/>
    <property type="match status" value="1"/>
</dbReference>
<dbReference type="UniPathway" id="UPA00378"/>
<dbReference type="SUPFAM" id="SSF48317">
    <property type="entry name" value="Acid phosphatase/Vanadium-dependent haloperoxidase"/>
    <property type="match status" value="1"/>
</dbReference>
<feature type="transmembrane region" description="Helical" evidence="6">
    <location>
        <begin position="236"/>
        <end position="254"/>
    </location>
</feature>
<dbReference type="GO" id="GO:0005789">
    <property type="term" value="C:endoplasmic reticulum membrane"/>
    <property type="evidence" value="ECO:0007669"/>
    <property type="project" value="UniProtKB-SubCell"/>
</dbReference>
<comment type="subcellular location">
    <subcellularLocation>
        <location evidence="6">Endoplasmic reticulum membrane</location>
        <topology evidence="6">Multi-pass membrane protein</topology>
    </subcellularLocation>
    <subcellularLocation>
        <location evidence="1">Membrane</location>
        <topology evidence="1">Multi-pass membrane protein</topology>
    </subcellularLocation>
</comment>
<evidence type="ECO:0000259" key="8">
    <source>
        <dbReference type="SMART" id="SM00014"/>
    </source>
</evidence>
<dbReference type="EC" id="3.6.1.43" evidence="6"/>
<feature type="region of interest" description="Disordered" evidence="7">
    <location>
        <begin position="1"/>
        <end position="23"/>
    </location>
</feature>
<comment type="catalytic activity">
    <reaction evidence="6">
        <text>a di-trans,poly-cis-dolichyl diphosphate + H2O = a di-trans,poly-cis-dolichyl phosphate + phosphate + H(+)</text>
        <dbReference type="Rhea" id="RHEA:14385"/>
        <dbReference type="Rhea" id="RHEA-COMP:19498"/>
        <dbReference type="Rhea" id="RHEA-COMP:19506"/>
        <dbReference type="ChEBI" id="CHEBI:15377"/>
        <dbReference type="ChEBI" id="CHEBI:15378"/>
        <dbReference type="ChEBI" id="CHEBI:43474"/>
        <dbReference type="ChEBI" id="CHEBI:57497"/>
        <dbReference type="ChEBI" id="CHEBI:57683"/>
        <dbReference type="EC" id="3.6.1.43"/>
    </reaction>
</comment>
<keyword evidence="5 6" id="KW-0472">Membrane</keyword>
<name>A0A485KZJ7_9STRA</name>
<evidence type="ECO:0000256" key="7">
    <source>
        <dbReference type="SAM" id="MobiDB-lite"/>
    </source>
</evidence>
<evidence type="ECO:0000256" key="5">
    <source>
        <dbReference type="ARBA" id="ARBA00023136"/>
    </source>
</evidence>
<dbReference type="InterPro" id="IPR000326">
    <property type="entry name" value="PAP2/HPO"/>
</dbReference>
<organism evidence="10 11">
    <name type="scientific">Aphanomyces stellatus</name>
    <dbReference type="NCBI Taxonomy" id="120398"/>
    <lineage>
        <taxon>Eukaryota</taxon>
        <taxon>Sar</taxon>
        <taxon>Stramenopiles</taxon>
        <taxon>Oomycota</taxon>
        <taxon>Saprolegniomycetes</taxon>
        <taxon>Saprolegniales</taxon>
        <taxon>Verrucalvaceae</taxon>
        <taxon>Aphanomyces</taxon>
    </lineage>
</organism>